<keyword evidence="3" id="KW-1185">Reference proteome</keyword>
<evidence type="ECO:0000256" key="1">
    <source>
        <dbReference type="SAM" id="MobiDB-lite"/>
    </source>
</evidence>
<gene>
    <name evidence="2" type="ORF">JJ685_24355</name>
</gene>
<dbReference type="Proteomes" id="UP000599109">
    <property type="component" value="Unassembled WGS sequence"/>
</dbReference>
<name>A0A937CW97_9BURK</name>
<accession>A0A937CW97</accession>
<evidence type="ECO:0000313" key="2">
    <source>
        <dbReference type="EMBL" id="MBL0394294.1"/>
    </source>
</evidence>
<dbReference type="EMBL" id="JAEQNE010000008">
    <property type="protein sequence ID" value="MBL0394294.1"/>
    <property type="molecule type" value="Genomic_DNA"/>
</dbReference>
<organism evidence="2 3">
    <name type="scientific">Ramlibacter monticola</name>
    <dbReference type="NCBI Taxonomy" id="1926872"/>
    <lineage>
        <taxon>Bacteria</taxon>
        <taxon>Pseudomonadati</taxon>
        <taxon>Pseudomonadota</taxon>
        <taxon>Betaproteobacteria</taxon>
        <taxon>Burkholderiales</taxon>
        <taxon>Comamonadaceae</taxon>
        <taxon>Ramlibacter</taxon>
    </lineage>
</organism>
<feature type="region of interest" description="Disordered" evidence="1">
    <location>
        <begin position="159"/>
        <end position="179"/>
    </location>
</feature>
<protein>
    <submittedName>
        <fullName evidence="2">Uncharacterized protein</fullName>
    </submittedName>
</protein>
<dbReference type="AlphaFoldDB" id="A0A937CW97"/>
<feature type="compositionally biased region" description="Low complexity" evidence="1">
    <location>
        <begin position="51"/>
        <end position="64"/>
    </location>
</feature>
<reference evidence="2 3" key="1">
    <citation type="journal article" date="2017" name="Int. J. Syst. Evol. Microbiol.">
        <title>Ramlibacter monticola sp. nov., isolated from forest soil.</title>
        <authorList>
            <person name="Chaudhary D.K."/>
            <person name="Kim J."/>
        </authorList>
    </citation>
    <scope>NUCLEOTIDE SEQUENCE [LARGE SCALE GENOMIC DNA]</scope>
    <source>
        <strain evidence="2 3">KACC 19175</strain>
    </source>
</reference>
<comment type="caution">
    <text evidence="2">The sequence shown here is derived from an EMBL/GenBank/DDBJ whole genome shotgun (WGS) entry which is preliminary data.</text>
</comment>
<feature type="region of interest" description="Disordered" evidence="1">
    <location>
        <begin position="1"/>
        <end position="65"/>
    </location>
</feature>
<feature type="compositionally biased region" description="Pro residues" evidence="1">
    <location>
        <begin position="12"/>
        <end position="21"/>
    </location>
</feature>
<sequence length="199" mass="20641">MSNYNYARRQPPQLPGMPMPPELDYNLPQPAPTMYSQGQGMPQLQPPPDPAAAAAAQPGAPGKGLNEQSVAAMMALSGMKTQQAAIERQRKMADLLRAEGTKQLQGTQAGRVYVAPGYGSLLGNFASQAAGLMGDMDAKQQSDALAGDEREAQRAFYEGITGKTMPQRPPPNPYAGAGGGGAGFMDWLKGAFGGGGAGS</sequence>
<dbReference type="RefSeq" id="WP_201676971.1">
    <property type="nucleotide sequence ID" value="NZ_JAEQNE010000008.1"/>
</dbReference>
<proteinExistence type="predicted"/>
<evidence type="ECO:0000313" key="3">
    <source>
        <dbReference type="Proteomes" id="UP000599109"/>
    </source>
</evidence>